<evidence type="ECO:0000313" key="3">
    <source>
        <dbReference type="Proteomes" id="UP000606870"/>
    </source>
</evidence>
<dbReference type="Pfam" id="PF00881">
    <property type="entry name" value="Nitroreductase"/>
    <property type="match status" value="1"/>
</dbReference>
<dbReference type="RefSeq" id="WP_186503022.1">
    <property type="nucleotide sequence ID" value="NZ_JACOGK010000015.1"/>
</dbReference>
<comment type="caution">
    <text evidence="2">The sequence shown here is derived from an EMBL/GenBank/DDBJ whole genome shotgun (WGS) entry which is preliminary data.</text>
</comment>
<keyword evidence="3" id="KW-1185">Reference proteome</keyword>
<dbReference type="Gene3D" id="3.40.109.10">
    <property type="entry name" value="NADH Oxidase"/>
    <property type="match status" value="1"/>
</dbReference>
<accession>A0ABR6VI33</accession>
<evidence type="ECO:0000313" key="2">
    <source>
        <dbReference type="EMBL" id="MBC3536869.1"/>
    </source>
</evidence>
<dbReference type="InterPro" id="IPR050627">
    <property type="entry name" value="Nitroreductase/BluB"/>
</dbReference>
<gene>
    <name evidence="2" type="ORF">H8J70_06365</name>
</gene>
<dbReference type="EMBL" id="JACOGK010000015">
    <property type="protein sequence ID" value="MBC3536869.1"/>
    <property type="molecule type" value="Genomic_DNA"/>
</dbReference>
<dbReference type="SUPFAM" id="SSF55469">
    <property type="entry name" value="FMN-dependent nitroreductase-like"/>
    <property type="match status" value="1"/>
</dbReference>
<dbReference type="InterPro" id="IPR000415">
    <property type="entry name" value="Nitroreductase-like"/>
</dbReference>
<name>A0ABR6VI33_9FIRM</name>
<dbReference type="PANTHER" id="PTHR23026:SF123">
    <property type="entry name" value="NAD(P)H NITROREDUCTASE RV3131-RELATED"/>
    <property type="match status" value="1"/>
</dbReference>
<dbReference type="InterPro" id="IPR029479">
    <property type="entry name" value="Nitroreductase"/>
</dbReference>
<sequence length="197" mass="21629">MIKEITTRRSIRKYAATPVPRAVLEEIIEAGILAPSSKNRQPWHFIVVTGAAKAEMVTVMGLGLDREAQTPLLPESAPYLAGARQTRDIMNQAGAVIFVVNTLGFEIHQPLETEDRISEICNVQSIGAAIENMTLTATSLGYGSLWICDFYFAYGELRNWLETDGELVAALAVGVAAEEPAPRPRRTLAACTVWRDR</sequence>
<dbReference type="Proteomes" id="UP000606870">
    <property type="component" value="Unassembled WGS sequence"/>
</dbReference>
<protein>
    <submittedName>
        <fullName evidence="2">Nitroreductase family protein</fullName>
    </submittedName>
</protein>
<proteinExistence type="predicted"/>
<reference evidence="2 3" key="1">
    <citation type="submission" date="2020-08" db="EMBL/GenBank/DDBJ databases">
        <authorList>
            <person name="Liu C."/>
            <person name="Sun Q."/>
        </authorList>
    </citation>
    <scope>NUCLEOTIDE SEQUENCE [LARGE SCALE GENOMIC DNA]</scope>
    <source>
        <strain evidence="2 3">NSJ-59</strain>
    </source>
</reference>
<organism evidence="2 3">
    <name type="scientific">Megasphaera hominis</name>
    <dbReference type="NCBI Taxonomy" id="159836"/>
    <lineage>
        <taxon>Bacteria</taxon>
        <taxon>Bacillati</taxon>
        <taxon>Bacillota</taxon>
        <taxon>Negativicutes</taxon>
        <taxon>Veillonellales</taxon>
        <taxon>Veillonellaceae</taxon>
        <taxon>Megasphaera</taxon>
    </lineage>
</organism>
<evidence type="ECO:0000259" key="1">
    <source>
        <dbReference type="Pfam" id="PF00881"/>
    </source>
</evidence>
<feature type="domain" description="Nitroreductase" evidence="1">
    <location>
        <begin position="5"/>
        <end position="174"/>
    </location>
</feature>
<dbReference type="PANTHER" id="PTHR23026">
    <property type="entry name" value="NADPH NITROREDUCTASE"/>
    <property type="match status" value="1"/>
</dbReference>